<feature type="transmembrane region" description="Helical" evidence="11">
    <location>
        <begin position="273"/>
        <end position="299"/>
    </location>
</feature>
<dbReference type="InterPro" id="IPR023299">
    <property type="entry name" value="ATPase_P-typ_cyto_dom_N"/>
</dbReference>
<dbReference type="FunFam" id="2.70.150.10:FF:000160">
    <property type="entry name" value="Sarcoplasmic/endoplasmic reticulum calcium ATPase 1"/>
    <property type="match status" value="1"/>
</dbReference>
<dbReference type="PANTHER" id="PTHR43294">
    <property type="entry name" value="SODIUM/POTASSIUM-TRANSPORTING ATPASE SUBUNIT ALPHA"/>
    <property type="match status" value="1"/>
</dbReference>
<feature type="transmembrane region" description="Helical" evidence="11">
    <location>
        <begin position="720"/>
        <end position="744"/>
    </location>
</feature>
<protein>
    <submittedName>
        <fullName evidence="13">Potassium-transporting ATPase ATP-binding subunit</fullName>
    </submittedName>
</protein>
<dbReference type="PANTHER" id="PTHR43294:SF21">
    <property type="entry name" value="CATION TRANSPORTING ATPASE"/>
    <property type="match status" value="1"/>
</dbReference>
<dbReference type="InterPro" id="IPR008250">
    <property type="entry name" value="ATPase_P-typ_transduc_dom_A_sf"/>
</dbReference>
<dbReference type="InterPro" id="IPR001757">
    <property type="entry name" value="P_typ_ATPase"/>
</dbReference>
<keyword evidence="5" id="KW-0547">Nucleotide-binding</keyword>
<evidence type="ECO:0000256" key="3">
    <source>
        <dbReference type="ARBA" id="ARBA00022553"/>
    </source>
</evidence>
<dbReference type="SUPFAM" id="SSF81653">
    <property type="entry name" value="Calcium ATPase, transduction domain A"/>
    <property type="match status" value="1"/>
</dbReference>
<dbReference type="SUPFAM" id="SSF81665">
    <property type="entry name" value="Calcium ATPase, transmembrane domain M"/>
    <property type="match status" value="1"/>
</dbReference>
<evidence type="ECO:0000256" key="10">
    <source>
        <dbReference type="ARBA" id="ARBA00023136"/>
    </source>
</evidence>
<proteinExistence type="predicted"/>
<dbReference type="SUPFAM" id="SSF56784">
    <property type="entry name" value="HAD-like"/>
    <property type="match status" value="1"/>
</dbReference>
<feature type="transmembrane region" description="Helical" evidence="11">
    <location>
        <begin position="882"/>
        <end position="898"/>
    </location>
</feature>
<dbReference type="SFLD" id="SFLDS00003">
    <property type="entry name" value="Haloacid_Dehalogenase"/>
    <property type="match status" value="1"/>
</dbReference>
<dbReference type="SMART" id="SM00831">
    <property type="entry name" value="Cation_ATPase_N"/>
    <property type="match status" value="1"/>
</dbReference>
<evidence type="ECO:0000256" key="6">
    <source>
        <dbReference type="ARBA" id="ARBA00022840"/>
    </source>
</evidence>
<reference evidence="13" key="1">
    <citation type="submission" date="2020-06" db="EMBL/GenBank/DDBJ databases">
        <title>Unique genomic features of the anaerobic methanotrophic archaea.</title>
        <authorList>
            <person name="Chadwick G.L."/>
            <person name="Skennerton C.T."/>
            <person name="Laso-Perez R."/>
            <person name="Leu A.O."/>
            <person name="Speth D.R."/>
            <person name="Yu H."/>
            <person name="Morgan-Lang C."/>
            <person name="Hatzenpichler R."/>
            <person name="Goudeau D."/>
            <person name="Malmstrom R."/>
            <person name="Brazelton W.J."/>
            <person name="Woyke T."/>
            <person name="Hallam S.J."/>
            <person name="Tyson G.W."/>
            <person name="Wegener G."/>
            <person name="Boetius A."/>
            <person name="Orphan V."/>
        </authorList>
    </citation>
    <scope>NUCLEOTIDE SEQUENCE</scope>
</reference>
<feature type="domain" description="Cation-transporting P-type ATPase N-terminal" evidence="12">
    <location>
        <begin position="2"/>
        <end position="75"/>
    </location>
</feature>
<keyword evidence="3" id="KW-0597">Phosphoprotein</keyword>
<evidence type="ECO:0000256" key="8">
    <source>
        <dbReference type="ARBA" id="ARBA00022967"/>
    </source>
</evidence>
<evidence type="ECO:0000256" key="5">
    <source>
        <dbReference type="ARBA" id="ARBA00022741"/>
    </source>
</evidence>
<keyword evidence="9 11" id="KW-1133">Transmembrane helix</keyword>
<comment type="subcellular location">
    <subcellularLocation>
        <location evidence="1">Cell membrane</location>
        <topology evidence="1">Multi-pass membrane protein</topology>
    </subcellularLocation>
</comment>
<keyword evidence="10 11" id="KW-0472">Membrane</keyword>
<dbReference type="InterPro" id="IPR018303">
    <property type="entry name" value="ATPase_P-typ_P_site"/>
</dbReference>
<sequence>MRINTLSADRVYAVLGTSADGIDDDEADARIRHFGYNEIRKVRKVPLIYRFLYQFTHFFAVMLSGAAGLAFLGEYLEPGQGMFHLGCFIIAVIVINAVFTFVQEYRAERAAEALAKLLPSFVSVIRSGSVTKVNSRDIVPGDLMMLSPGDKIPADARVIEQYGLRVNNAPLTGESKSVMRTADPAFEDEFVENPNLVFGGTGVAAGSGKAVVFATGASTEFGKIAHLTQTVLPEPTPLQREIHKVTRIIALIAVIMGICFFILGGMVDTPFWVRFSFAIGIIVANVPEGLLPTVTLSLAMGSQRMAKRNALIKNLNSVETLGCTTVICTDKTGTLTQNKMVARKIYANQLVFSVSGTGYEPKGDFYLDERLLTDQETAQLIPILTASVLCNDATLQREGDRWDITGDPTEGALLVAAQKAFDIESKRDENPRVSVIPFDSDRKRMTVVTESNEKRTAWVKGALDSLLPRCDRILMDGEVIELTDDLRTEILKKSESFAREAQRVLAFAHRDAGSGEYSAENTEKDLIFLGLIGMIDPPRPEVFDAVKKCKDAGVTIIMITGDDSITASAIGENIGIVSDDPVVITGLQLRTMSHSDLVEKLEAREIIFARMTPEHKMRVVTALQERGEIVAVTGDGVNDAPALAKADIGIAMGISGTDVAKESSDMILIDDNFASIVSAIEEGRGVFDNIKKFITYIFASNIPEIIPYLIFVIFPESVGFLVPLTIMQILAIDLGTDMLPALALGTEKPEPDVMRKPPRPPGERLLDRALLARAYLFLGPIEALAAMSGYFWMLSKGGWVSGALHASDIVYRRAITMAQTAIVITQVANGMVCRTAREAVHGIGFFTNRLLLLGIAVEILLQIFIVYHPLGNAILNTAPIDISDWMILLPFAVLLFVAEEARKAVVRVVGRE</sequence>
<dbReference type="PRINTS" id="PR00121">
    <property type="entry name" value="NAKATPASE"/>
</dbReference>
<dbReference type="InterPro" id="IPR036412">
    <property type="entry name" value="HAD-like_sf"/>
</dbReference>
<dbReference type="Pfam" id="PF00690">
    <property type="entry name" value="Cation_ATPase_N"/>
    <property type="match status" value="1"/>
</dbReference>
<dbReference type="GO" id="GO:0005886">
    <property type="term" value="C:plasma membrane"/>
    <property type="evidence" value="ECO:0007669"/>
    <property type="project" value="UniProtKB-SubCell"/>
</dbReference>
<evidence type="ECO:0000256" key="9">
    <source>
        <dbReference type="ARBA" id="ARBA00022989"/>
    </source>
</evidence>
<dbReference type="AlphaFoldDB" id="A0A7G9YIQ9"/>
<accession>A0A7G9YIQ9</accession>
<dbReference type="Gene3D" id="3.40.1110.10">
    <property type="entry name" value="Calcium-transporting ATPase, cytoplasmic domain N"/>
    <property type="match status" value="1"/>
</dbReference>
<feature type="transmembrane region" description="Helical" evidence="11">
    <location>
        <begin position="248"/>
        <end position="267"/>
    </location>
</feature>
<dbReference type="Gene3D" id="3.40.50.1000">
    <property type="entry name" value="HAD superfamily/HAD-like"/>
    <property type="match status" value="1"/>
</dbReference>
<feature type="transmembrane region" description="Helical" evidence="11">
    <location>
        <begin position="850"/>
        <end position="870"/>
    </location>
</feature>
<gene>
    <name evidence="13" type="primary">kdpB</name>
    <name evidence="13" type="ORF">LLFONJKP_00014</name>
</gene>
<feature type="transmembrane region" description="Helical" evidence="11">
    <location>
        <begin position="83"/>
        <end position="102"/>
    </location>
</feature>
<dbReference type="InterPro" id="IPR004014">
    <property type="entry name" value="ATPase_P-typ_cation-transptr_N"/>
</dbReference>
<dbReference type="SUPFAM" id="SSF81660">
    <property type="entry name" value="Metal cation-transporting ATPase, ATP-binding domain N"/>
    <property type="match status" value="1"/>
</dbReference>
<dbReference type="NCBIfam" id="TIGR01494">
    <property type="entry name" value="ATPase_P-type"/>
    <property type="match status" value="2"/>
</dbReference>
<feature type="transmembrane region" description="Helical" evidence="11">
    <location>
        <begin position="810"/>
        <end position="829"/>
    </location>
</feature>
<name>A0A7G9YIQ9_9EURY</name>
<organism evidence="13">
    <name type="scientific">Candidatus Methanogaster sp. ANME-2c ERB4</name>
    <dbReference type="NCBI Taxonomy" id="2759911"/>
    <lineage>
        <taxon>Archaea</taxon>
        <taxon>Methanobacteriati</taxon>
        <taxon>Methanobacteriota</taxon>
        <taxon>Stenosarchaea group</taxon>
        <taxon>Methanomicrobia</taxon>
        <taxon>Methanosarcinales</taxon>
        <taxon>ANME-2 cluster</taxon>
        <taxon>Candidatus Methanogasteraceae</taxon>
        <taxon>Candidatus Methanogaster</taxon>
    </lineage>
</organism>
<dbReference type="InterPro" id="IPR050510">
    <property type="entry name" value="Cation_transp_ATPase_P-type"/>
</dbReference>
<keyword evidence="6 13" id="KW-0067">ATP-binding</keyword>
<evidence type="ECO:0000259" key="12">
    <source>
        <dbReference type="SMART" id="SM00831"/>
    </source>
</evidence>
<feature type="transmembrane region" description="Helical" evidence="11">
    <location>
        <begin position="51"/>
        <end position="71"/>
    </location>
</feature>
<dbReference type="SFLD" id="SFLDG00002">
    <property type="entry name" value="C1.7:_P-type_atpase_like"/>
    <property type="match status" value="1"/>
</dbReference>
<keyword evidence="4 11" id="KW-0812">Transmembrane</keyword>
<dbReference type="Pfam" id="PF13246">
    <property type="entry name" value="Cation_ATPase"/>
    <property type="match status" value="1"/>
</dbReference>
<evidence type="ECO:0000256" key="7">
    <source>
        <dbReference type="ARBA" id="ARBA00022842"/>
    </source>
</evidence>
<keyword evidence="8" id="KW-1278">Translocase</keyword>
<evidence type="ECO:0000256" key="1">
    <source>
        <dbReference type="ARBA" id="ARBA00004651"/>
    </source>
</evidence>
<evidence type="ECO:0000313" key="13">
    <source>
        <dbReference type="EMBL" id="QNO47893.1"/>
    </source>
</evidence>
<dbReference type="InterPro" id="IPR044492">
    <property type="entry name" value="P_typ_ATPase_HD_dom"/>
</dbReference>
<keyword evidence="2" id="KW-1003">Cell membrane</keyword>
<dbReference type="PRINTS" id="PR00119">
    <property type="entry name" value="CATATPASE"/>
</dbReference>
<dbReference type="GO" id="GO:0005524">
    <property type="term" value="F:ATP binding"/>
    <property type="evidence" value="ECO:0007669"/>
    <property type="project" value="UniProtKB-KW"/>
</dbReference>
<dbReference type="Gene3D" id="2.70.150.10">
    <property type="entry name" value="Calcium-transporting ATPase, cytoplasmic transduction domain A"/>
    <property type="match status" value="1"/>
</dbReference>
<evidence type="ECO:0000256" key="11">
    <source>
        <dbReference type="SAM" id="Phobius"/>
    </source>
</evidence>
<dbReference type="InterPro" id="IPR023214">
    <property type="entry name" value="HAD_sf"/>
</dbReference>
<dbReference type="SFLD" id="SFLDF00027">
    <property type="entry name" value="p-type_atpase"/>
    <property type="match status" value="1"/>
</dbReference>
<evidence type="ECO:0000256" key="2">
    <source>
        <dbReference type="ARBA" id="ARBA00022475"/>
    </source>
</evidence>
<dbReference type="EMBL" id="MT631282">
    <property type="protein sequence ID" value="QNO47893.1"/>
    <property type="molecule type" value="Genomic_DNA"/>
</dbReference>
<dbReference type="GO" id="GO:0016887">
    <property type="term" value="F:ATP hydrolysis activity"/>
    <property type="evidence" value="ECO:0007669"/>
    <property type="project" value="InterPro"/>
</dbReference>
<keyword evidence="7" id="KW-0460">Magnesium</keyword>
<dbReference type="PROSITE" id="PS00154">
    <property type="entry name" value="ATPASE_E1_E2"/>
    <property type="match status" value="1"/>
</dbReference>
<dbReference type="InterPro" id="IPR059000">
    <property type="entry name" value="ATPase_P-type_domA"/>
</dbReference>
<dbReference type="FunFam" id="3.40.50.1000:FF:000028">
    <property type="entry name" value="Calcium-transporting P-type ATPase, putative"/>
    <property type="match status" value="1"/>
</dbReference>
<dbReference type="Pfam" id="PF00122">
    <property type="entry name" value="E1-E2_ATPase"/>
    <property type="match status" value="1"/>
</dbReference>
<dbReference type="InterPro" id="IPR006068">
    <property type="entry name" value="ATPase_P-typ_cation-transptr_C"/>
</dbReference>
<evidence type="ECO:0000256" key="4">
    <source>
        <dbReference type="ARBA" id="ARBA00022692"/>
    </source>
</evidence>
<feature type="transmembrane region" description="Helical" evidence="11">
    <location>
        <begin position="765"/>
        <end position="790"/>
    </location>
</feature>
<feature type="transmembrane region" description="Helical" evidence="11">
    <location>
        <begin position="693"/>
        <end position="714"/>
    </location>
</feature>
<dbReference type="Gene3D" id="1.20.1110.10">
    <property type="entry name" value="Calcium-transporting ATPase, transmembrane domain"/>
    <property type="match status" value="1"/>
</dbReference>
<dbReference type="InterPro" id="IPR023298">
    <property type="entry name" value="ATPase_P-typ_TM_dom_sf"/>
</dbReference>
<dbReference type="Pfam" id="PF00689">
    <property type="entry name" value="Cation_ATPase_C"/>
    <property type="match status" value="1"/>
</dbReference>